<dbReference type="Proteomes" id="UP000019487">
    <property type="component" value="Unassembled WGS sequence"/>
</dbReference>
<dbReference type="InterPro" id="IPR051678">
    <property type="entry name" value="AGP_Transferase"/>
</dbReference>
<feature type="domain" description="Aminoglycoside phosphotransferase" evidence="2">
    <location>
        <begin position="181"/>
        <end position="386"/>
    </location>
</feature>
<protein>
    <submittedName>
        <fullName evidence="3">Phosphotransferase enzyme family protein</fullName>
    </submittedName>
</protein>
<dbReference type="EMBL" id="AYSA01000006">
    <property type="protein sequence ID" value="ESZ99421.1"/>
    <property type="molecule type" value="Genomic_DNA"/>
</dbReference>
<comment type="caution">
    <text evidence="3">The sequence shown here is derived from an EMBL/GenBank/DDBJ whole genome shotgun (WGS) entry which is preliminary data.</text>
</comment>
<gene>
    <name evidence="3" type="ORF">SBOR_0183</name>
</gene>
<dbReference type="OrthoDB" id="8300194at2759"/>
<evidence type="ECO:0000259" key="2">
    <source>
        <dbReference type="Pfam" id="PF01636"/>
    </source>
</evidence>
<dbReference type="Pfam" id="PF01636">
    <property type="entry name" value="APH"/>
    <property type="match status" value="1"/>
</dbReference>
<dbReference type="CDD" id="cd05120">
    <property type="entry name" value="APH_ChoK_like"/>
    <property type="match status" value="1"/>
</dbReference>
<accession>W9CU69</accession>
<dbReference type="HOGENOM" id="CLU_021768_10_0_1"/>
<dbReference type="InterPro" id="IPR011009">
    <property type="entry name" value="Kinase-like_dom_sf"/>
</dbReference>
<dbReference type="AlphaFoldDB" id="W9CU69"/>
<dbReference type="PANTHER" id="PTHR21310">
    <property type="entry name" value="AMINOGLYCOSIDE PHOSPHOTRANSFERASE-RELATED-RELATED"/>
    <property type="match status" value="1"/>
</dbReference>
<dbReference type="PANTHER" id="PTHR21310:SF58">
    <property type="entry name" value="AMINOGLYCOSIDE PHOSPHOTRANSFERASE DOMAIN-CONTAINING PROTEIN"/>
    <property type="match status" value="1"/>
</dbReference>
<evidence type="ECO:0000313" key="4">
    <source>
        <dbReference type="Proteomes" id="UP000019487"/>
    </source>
</evidence>
<dbReference type="InterPro" id="IPR002575">
    <property type="entry name" value="Aminoglycoside_PTrfase"/>
</dbReference>
<reference evidence="3 4" key="1">
    <citation type="journal article" date="2014" name="Genome Announc.">
        <title>Draft genome sequence of Sclerotinia borealis, a psychrophilic plant pathogenic fungus.</title>
        <authorList>
            <person name="Mardanov A.V."/>
            <person name="Beletsky A.V."/>
            <person name="Kadnikov V.V."/>
            <person name="Ignatov A.N."/>
            <person name="Ravin N.V."/>
        </authorList>
    </citation>
    <scope>NUCLEOTIDE SEQUENCE [LARGE SCALE GENOMIC DNA]</scope>
    <source>
        <strain evidence="4">F-4157</strain>
    </source>
</reference>
<feature type="region of interest" description="Disordered" evidence="1">
    <location>
        <begin position="1"/>
        <end position="35"/>
    </location>
</feature>
<name>W9CU69_SCLBF</name>
<evidence type="ECO:0000313" key="3">
    <source>
        <dbReference type="EMBL" id="ESZ99421.1"/>
    </source>
</evidence>
<dbReference type="STRING" id="1432307.W9CU69"/>
<proteinExistence type="predicted"/>
<organism evidence="3 4">
    <name type="scientific">Sclerotinia borealis (strain F-4128)</name>
    <dbReference type="NCBI Taxonomy" id="1432307"/>
    <lineage>
        <taxon>Eukaryota</taxon>
        <taxon>Fungi</taxon>
        <taxon>Dikarya</taxon>
        <taxon>Ascomycota</taxon>
        <taxon>Pezizomycotina</taxon>
        <taxon>Leotiomycetes</taxon>
        <taxon>Helotiales</taxon>
        <taxon>Sclerotiniaceae</taxon>
        <taxon>Sclerotinia</taxon>
    </lineage>
</organism>
<sequence>MLSSDGSMASTNSIDSDDLNSQRSTNENNPLLPTTEKVQEIFARSRHIWQGYLERAKSMHRISPESLKLSSLLHRLPALPDDLDGVTILQGQYEASATVRILPAPDVEREQELVQRHMPEPCGEFSIILPLAPQVQTLFGLYSLDTSNGFQDSVSVFCRLLKHGKVLHQVLSKWIVKITASIVVKFAPGLNISEYQTICHVWSHRGTIPIPEPLGAVSIGSCNYIFMSYIEGDPLANHWPHLSPELKSSVRSQLGEILRCLRRMPLQSKYLGSGDPPLCRDLRRHVRTSVGRISTEMEFKTFLISTRRELNPVYCDLITSTLSTNHQIVMTHSDIRPENILVLYTAPNAIRITGLVDWELSGAYPEYWEYVKALAGVTWSLSNWCSYLPTDIIGSHIDAWRQECLIDRLVL</sequence>
<keyword evidence="3" id="KW-0808">Transferase</keyword>
<evidence type="ECO:0000256" key="1">
    <source>
        <dbReference type="SAM" id="MobiDB-lite"/>
    </source>
</evidence>
<dbReference type="Gene3D" id="3.90.1200.10">
    <property type="match status" value="1"/>
</dbReference>
<keyword evidence="4" id="KW-1185">Reference proteome</keyword>
<dbReference type="GO" id="GO:0016740">
    <property type="term" value="F:transferase activity"/>
    <property type="evidence" value="ECO:0007669"/>
    <property type="project" value="UniProtKB-KW"/>
</dbReference>
<dbReference type="SUPFAM" id="SSF56112">
    <property type="entry name" value="Protein kinase-like (PK-like)"/>
    <property type="match status" value="1"/>
</dbReference>
<feature type="compositionally biased region" description="Polar residues" evidence="1">
    <location>
        <begin position="1"/>
        <end position="32"/>
    </location>
</feature>